<dbReference type="AlphaFoldDB" id="B7JWJ6"/>
<feature type="transmembrane region" description="Helical" evidence="7">
    <location>
        <begin position="325"/>
        <end position="350"/>
    </location>
</feature>
<dbReference type="HOGENOM" id="CLU_027408_6_0_3"/>
<dbReference type="PROSITE" id="PS00872">
    <property type="entry name" value="NA_GALACTOSIDE_SYMP"/>
    <property type="match status" value="1"/>
</dbReference>
<feature type="transmembrane region" description="Helical" evidence="7">
    <location>
        <begin position="83"/>
        <end position="103"/>
    </location>
</feature>
<dbReference type="PANTHER" id="PTHR11328:SF24">
    <property type="entry name" value="MAJOR FACILITATOR SUPERFAMILY (MFS) PROFILE DOMAIN-CONTAINING PROTEIN"/>
    <property type="match status" value="1"/>
</dbReference>
<feature type="transmembrane region" description="Helical" evidence="7">
    <location>
        <begin position="266"/>
        <end position="286"/>
    </location>
</feature>
<evidence type="ECO:0000256" key="7">
    <source>
        <dbReference type="SAM" id="Phobius"/>
    </source>
</evidence>
<keyword evidence="2" id="KW-0813">Transport</keyword>
<dbReference type="GO" id="GO:0015293">
    <property type="term" value="F:symporter activity"/>
    <property type="evidence" value="ECO:0007669"/>
    <property type="project" value="InterPro"/>
</dbReference>
<feature type="transmembrane region" description="Helical" evidence="7">
    <location>
        <begin position="115"/>
        <end position="139"/>
    </location>
</feature>
<dbReference type="CDD" id="cd17332">
    <property type="entry name" value="MFS_MelB_like"/>
    <property type="match status" value="1"/>
</dbReference>
<gene>
    <name evidence="8" type="ordered locus">PCC8801_4415</name>
</gene>
<name>B7JWJ6_RIPO1</name>
<dbReference type="GO" id="GO:0005886">
    <property type="term" value="C:plasma membrane"/>
    <property type="evidence" value="ECO:0007669"/>
    <property type="project" value="UniProtKB-SubCell"/>
</dbReference>
<dbReference type="SUPFAM" id="SSF103473">
    <property type="entry name" value="MFS general substrate transporter"/>
    <property type="match status" value="1"/>
</dbReference>
<feature type="transmembrane region" description="Helical" evidence="7">
    <location>
        <begin position="362"/>
        <end position="379"/>
    </location>
</feature>
<organism evidence="8 9">
    <name type="scientific">Rippkaea orientalis (strain PCC 8801 / RF-1)</name>
    <name type="common">Cyanothece sp. (strain PCC 8801)</name>
    <dbReference type="NCBI Taxonomy" id="41431"/>
    <lineage>
        <taxon>Bacteria</taxon>
        <taxon>Bacillati</taxon>
        <taxon>Cyanobacteriota</taxon>
        <taxon>Cyanophyceae</taxon>
        <taxon>Oscillatoriophycideae</taxon>
        <taxon>Chroococcales</taxon>
        <taxon>Aphanothecaceae</taxon>
        <taxon>Rippkaea</taxon>
        <taxon>Rippkaea orientalis</taxon>
    </lineage>
</organism>
<sequence length="552" mass="61176">MAAPKSEKLHFTTKLAYGAGDFAPAIAANILVFYLLFFFTNVAGLSAGLAGSILMIGRISDAINDPIIGVLSDRTRSRWGRRLPWILGGILPFALLYSLQWIVPNFSNNVSVNQWALFGYYVLIGILFNIAFTMVNLPYTALTPELTQDYNERTSLNSFRFAFSIGGSILSLILFILISIAYPDDAKTRYFILGLSCSVLGVIALLWCSLRVQERGSNPILNSDQKQAIGRVLLGLGIAGIFYAILRMIPGVSTFVGGVGRFDYLSFFALLMSLLIFGFGYTLLFANSENHLTNETAIQNNNNSKDASSLSFAEQLKIVFNNRPFLFVIGIYLCSWLAVQLTASILVYFVVSYMRLGEDKSGFVALGVQGTALVMLFVWQEVSKKFDKKIVYFLGMGFWIIAQIGLFLLQPGQIVLMFALTILAGFGVSVAYLIPWSMVPDIIELDELETGKRREGIFYAFMVLLQKFGLAFGLFLVGIALESAGFIERIPGEPIPVQPESALLAIRIAIAPLPAVILIIGLVLAYFYPITREVHAEIRLKLQEKYEREESN</sequence>
<dbReference type="STRING" id="41431.PCC8801_4415"/>
<dbReference type="KEGG" id="cyp:PCC8801_4415"/>
<evidence type="ECO:0000256" key="2">
    <source>
        <dbReference type="ARBA" id="ARBA00022448"/>
    </source>
</evidence>
<reference evidence="9" key="1">
    <citation type="journal article" date="2011" name="MBio">
        <title>Novel metabolic attributes of the genus Cyanothece, comprising a group of unicellular nitrogen-fixing Cyanobacteria.</title>
        <authorList>
            <person name="Bandyopadhyay A."/>
            <person name="Elvitigala T."/>
            <person name="Welsh E."/>
            <person name="Stockel J."/>
            <person name="Liberton M."/>
            <person name="Min H."/>
            <person name="Sherman L.A."/>
            <person name="Pakrasi H.B."/>
        </authorList>
    </citation>
    <scope>NUCLEOTIDE SEQUENCE [LARGE SCALE GENOMIC DNA]</scope>
    <source>
        <strain evidence="9">PCC 8801</strain>
    </source>
</reference>
<dbReference type="InterPro" id="IPR036259">
    <property type="entry name" value="MFS_trans_sf"/>
</dbReference>
<accession>B7JWJ6</accession>
<feature type="transmembrane region" description="Helical" evidence="7">
    <location>
        <begin position="188"/>
        <end position="208"/>
    </location>
</feature>
<keyword evidence="6 7" id="KW-0472">Membrane</keyword>
<dbReference type="InterPro" id="IPR039672">
    <property type="entry name" value="MFS_2"/>
</dbReference>
<evidence type="ECO:0000256" key="3">
    <source>
        <dbReference type="ARBA" id="ARBA00022475"/>
    </source>
</evidence>
<feature type="transmembrane region" description="Helical" evidence="7">
    <location>
        <begin position="159"/>
        <end position="182"/>
    </location>
</feature>
<evidence type="ECO:0000313" key="9">
    <source>
        <dbReference type="Proteomes" id="UP000008204"/>
    </source>
</evidence>
<keyword evidence="9" id="KW-1185">Reference proteome</keyword>
<evidence type="ECO:0000256" key="4">
    <source>
        <dbReference type="ARBA" id="ARBA00022692"/>
    </source>
</evidence>
<dbReference type="PANTHER" id="PTHR11328">
    <property type="entry name" value="MAJOR FACILITATOR SUPERFAMILY DOMAIN-CONTAINING PROTEIN"/>
    <property type="match status" value="1"/>
</dbReference>
<keyword evidence="4 7" id="KW-0812">Transmembrane</keyword>
<evidence type="ECO:0000256" key="1">
    <source>
        <dbReference type="ARBA" id="ARBA00004651"/>
    </source>
</evidence>
<dbReference type="GO" id="GO:0006814">
    <property type="term" value="P:sodium ion transport"/>
    <property type="evidence" value="ECO:0007669"/>
    <property type="project" value="InterPro"/>
</dbReference>
<evidence type="ECO:0000313" key="8">
    <source>
        <dbReference type="EMBL" id="ACK68337.1"/>
    </source>
</evidence>
<dbReference type="RefSeq" id="WP_015957430.1">
    <property type="nucleotide sequence ID" value="NC_011726.1"/>
</dbReference>
<protein>
    <submittedName>
        <fullName evidence="8">Sugar (Glycoside-Pentoside-Hexuronide) transporter</fullName>
    </submittedName>
</protein>
<comment type="subcellular location">
    <subcellularLocation>
        <location evidence="1">Cell membrane</location>
        <topology evidence="1">Multi-pass membrane protein</topology>
    </subcellularLocation>
</comment>
<feature type="transmembrane region" description="Helical" evidence="7">
    <location>
        <begin position="457"/>
        <end position="481"/>
    </location>
</feature>
<dbReference type="GO" id="GO:0008643">
    <property type="term" value="P:carbohydrate transport"/>
    <property type="evidence" value="ECO:0007669"/>
    <property type="project" value="InterPro"/>
</dbReference>
<proteinExistence type="predicted"/>
<keyword evidence="3" id="KW-1003">Cell membrane</keyword>
<dbReference type="eggNOG" id="COG2211">
    <property type="taxonomic scope" value="Bacteria"/>
</dbReference>
<dbReference type="Gene3D" id="1.20.1250.20">
    <property type="entry name" value="MFS general substrate transporter like domains"/>
    <property type="match status" value="2"/>
</dbReference>
<feature type="transmembrane region" description="Helical" evidence="7">
    <location>
        <begin position="415"/>
        <end position="436"/>
    </location>
</feature>
<dbReference type="InterPro" id="IPR018043">
    <property type="entry name" value="Na/Gal_symport_CS"/>
</dbReference>
<evidence type="ECO:0000256" key="5">
    <source>
        <dbReference type="ARBA" id="ARBA00022989"/>
    </source>
</evidence>
<dbReference type="Proteomes" id="UP000008204">
    <property type="component" value="Chromosome"/>
</dbReference>
<feature type="transmembrane region" description="Helical" evidence="7">
    <location>
        <begin position="228"/>
        <end position="246"/>
    </location>
</feature>
<dbReference type="EMBL" id="CP001287">
    <property type="protein sequence ID" value="ACK68337.1"/>
    <property type="molecule type" value="Genomic_DNA"/>
</dbReference>
<dbReference type="FunFam" id="1.20.1250.20:FF:000183">
    <property type="entry name" value="sodium-dependent lysophosphatidylcholine symporter 1 isoform X2"/>
    <property type="match status" value="1"/>
</dbReference>
<keyword evidence="5 7" id="KW-1133">Transmembrane helix</keyword>
<dbReference type="OrthoDB" id="9764596at2"/>
<evidence type="ECO:0000256" key="6">
    <source>
        <dbReference type="ARBA" id="ARBA00023136"/>
    </source>
</evidence>
<feature type="transmembrane region" description="Helical" evidence="7">
    <location>
        <begin position="391"/>
        <end position="409"/>
    </location>
</feature>
<feature type="transmembrane region" description="Helical" evidence="7">
    <location>
        <begin position="501"/>
        <end position="528"/>
    </location>
</feature>
<dbReference type="Pfam" id="PF13347">
    <property type="entry name" value="MFS_2"/>
    <property type="match status" value="2"/>
</dbReference>